<organism evidence="9 12">
    <name type="scientific">Staphylococcus caeli</name>
    <dbReference type="NCBI Taxonomy" id="2201815"/>
    <lineage>
        <taxon>Bacteria</taxon>
        <taxon>Bacillati</taxon>
        <taxon>Bacillota</taxon>
        <taxon>Bacilli</taxon>
        <taxon>Bacillales</taxon>
        <taxon>Staphylococcaceae</taxon>
        <taxon>Staphylococcus</taxon>
    </lineage>
</organism>
<evidence type="ECO:0000256" key="2">
    <source>
        <dbReference type="ARBA" id="ARBA00009236"/>
    </source>
</evidence>
<evidence type="ECO:0000256" key="5">
    <source>
        <dbReference type="PIRSR" id="PIRSR000524-50"/>
    </source>
</evidence>
<dbReference type="SUPFAM" id="SSF53383">
    <property type="entry name" value="PLP-dependent transferases"/>
    <property type="match status" value="1"/>
</dbReference>
<evidence type="ECO:0000256" key="1">
    <source>
        <dbReference type="ARBA" id="ARBA00001933"/>
    </source>
</evidence>
<dbReference type="PANTHER" id="PTHR21152">
    <property type="entry name" value="AMINOTRANSFERASE CLASS V"/>
    <property type="match status" value="1"/>
</dbReference>
<accession>A0A1D4JR38</accession>
<evidence type="ECO:0000313" key="11">
    <source>
        <dbReference type="Proteomes" id="UP000095412"/>
    </source>
</evidence>
<feature type="modified residue" description="N6-(pyridoxal phosphate)lysine" evidence="5">
    <location>
        <position position="195"/>
    </location>
</feature>
<dbReference type="OrthoDB" id="389074at2"/>
<keyword evidence="9" id="KW-0560">Oxidoreductase</keyword>
<evidence type="ECO:0000313" key="12">
    <source>
        <dbReference type="Proteomes" id="UP000095768"/>
    </source>
</evidence>
<dbReference type="GO" id="GO:0004760">
    <property type="term" value="F:L-serine-pyruvate transaminase activity"/>
    <property type="evidence" value="ECO:0007669"/>
    <property type="project" value="TreeGrafter"/>
</dbReference>
<reference evidence="9 12" key="1">
    <citation type="submission" date="2016-09" db="EMBL/GenBank/DDBJ databases">
        <authorList>
            <consortium name="Pathogen Informatics"/>
        </authorList>
    </citation>
    <scope>NUCLEOTIDE SEQUENCE [LARGE SCALE GENOMIC DNA]</scope>
    <source>
        <strain evidence="9 12">82B</strain>
    </source>
</reference>
<dbReference type="EMBL" id="FMPG01000001">
    <property type="protein sequence ID" value="SCS31310.1"/>
    <property type="molecule type" value="Genomic_DNA"/>
</dbReference>
<dbReference type="PROSITE" id="PS00595">
    <property type="entry name" value="AA_TRANSFER_CLASS_5"/>
    <property type="match status" value="1"/>
</dbReference>
<dbReference type="GO" id="GO:0008453">
    <property type="term" value="F:alanine-glyoxylate transaminase activity"/>
    <property type="evidence" value="ECO:0007669"/>
    <property type="project" value="TreeGrafter"/>
</dbReference>
<dbReference type="EC" id="1.12.-.-" evidence="9"/>
<gene>
    <name evidence="9" type="ORF">SAMEA2297795_00207</name>
    <name evidence="10" type="ORF">SAMEA2297796_00874</name>
</gene>
<comment type="cofactor">
    <cofactor evidence="1 5 7">
        <name>pyridoxal 5'-phosphate</name>
        <dbReference type="ChEBI" id="CHEBI:597326"/>
    </cofactor>
</comment>
<keyword evidence="11" id="KW-1185">Reference proteome</keyword>
<feature type="domain" description="Aminotransferase class V" evidence="8">
    <location>
        <begin position="13"/>
        <end position="330"/>
    </location>
</feature>
<proteinExistence type="inferred from homology"/>
<dbReference type="PANTHER" id="PTHR21152:SF40">
    <property type="entry name" value="ALANINE--GLYOXYLATE AMINOTRANSFERASE"/>
    <property type="match status" value="1"/>
</dbReference>
<evidence type="ECO:0000256" key="7">
    <source>
        <dbReference type="RuleBase" id="RU004504"/>
    </source>
</evidence>
<dbReference type="GO" id="GO:0016491">
    <property type="term" value="F:oxidoreductase activity"/>
    <property type="evidence" value="ECO:0007669"/>
    <property type="project" value="UniProtKB-KW"/>
</dbReference>
<evidence type="ECO:0000313" key="9">
    <source>
        <dbReference type="EMBL" id="SCS31310.1"/>
    </source>
</evidence>
<dbReference type="Proteomes" id="UP000095768">
    <property type="component" value="Unassembled WGS sequence"/>
</dbReference>
<dbReference type="InterPro" id="IPR015424">
    <property type="entry name" value="PyrdxlP-dep_Trfase"/>
</dbReference>
<dbReference type="Gene3D" id="3.40.640.10">
    <property type="entry name" value="Type I PLP-dependent aspartate aminotransferase-like (Major domain)"/>
    <property type="match status" value="1"/>
</dbReference>
<dbReference type="RefSeq" id="WP_069995090.1">
    <property type="nucleotide sequence ID" value="NZ_FMPG01000001.1"/>
</dbReference>
<dbReference type="InterPro" id="IPR000192">
    <property type="entry name" value="Aminotrans_V_dom"/>
</dbReference>
<evidence type="ECO:0000313" key="10">
    <source>
        <dbReference type="EMBL" id="SCS64166.1"/>
    </source>
</evidence>
<name>A0A1D4JR38_9STAP</name>
<dbReference type="PIRSF" id="PIRSF000524">
    <property type="entry name" value="SPT"/>
    <property type="match status" value="1"/>
</dbReference>
<dbReference type="InterPro" id="IPR024169">
    <property type="entry name" value="SP_NH2Trfase/AEP_transaminase"/>
</dbReference>
<dbReference type="InterPro" id="IPR015422">
    <property type="entry name" value="PyrdxlP-dep_Trfase_small"/>
</dbReference>
<keyword evidence="9" id="KW-0808">Transferase</keyword>
<dbReference type="InterPro" id="IPR020578">
    <property type="entry name" value="Aminotrans_V_PyrdxlP_BS"/>
</dbReference>
<sequence>MNYYHPLLLTPGPTPVPDEILQATQLPMVGHRSSDFEQIAEEAFRVIRPVFGTTNDVIILTSSGTSALESSMLNIANPEDDIVIIVSGAFGNRFKQIAETYYENVHIFEVNWGEAVNVPDFIDFLKSIKRPVTAVFTQYCETSTTVLHPINELGNALKAYNPSIYYVVDGVSCIGAVDANMERDQIDVLISGSQKAIMLPPGLAFVAYNDRAKTRFKEVTTPRFYLDFNKYLTSMADHSTPFTPNVSLFRGVNAYAQLVKREGLDQVIQRHYVIRDALRQALLALDFELLVESTYASPTVTAFIPSTKDELNFIKNELKQRFAITIAGGQGHLKGQILRIGHMGQISPFDILQVVSALEILLSEYRNQNYIGTAITKYMEVVKAYV</sequence>
<evidence type="ECO:0000256" key="3">
    <source>
        <dbReference type="ARBA" id="ARBA00022898"/>
    </source>
</evidence>
<feature type="binding site" evidence="4">
    <location>
        <position position="339"/>
    </location>
    <ligand>
        <name>substrate</name>
    </ligand>
</feature>
<dbReference type="Pfam" id="PF00266">
    <property type="entry name" value="Aminotran_5"/>
    <property type="match status" value="1"/>
</dbReference>
<keyword evidence="3 5" id="KW-0663">Pyridoxal phosphate</keyword>
<dbReference type="Gene3D" id="3.90.1150.10">
    <property type="entry name" value="Aspartate Aminotransferase, domain 1"/>
    <property type="match status" value="1"/>
</dbReference>
<evidence type="ECO:0000259" key="8">
    <source>
        <dbReference type="Pfam" id="PF00266"/>
    </source>
</evidence>
<dbReference type="GO" id="GO:0019265">
    <property type="term" value="P:glycine biosynthetic process, by transamination of glyoxylate"/>
    <property type="evidence" value="ECO:0007669"/>
    <property type="project" value="TreeGrafter"/>
</dbReference>
<protein>
    <submittedName>
        <fullName evidence="9">Aminotransferase</fullName>
        <ecNumber evidence="9">1.12.-.-</ecNumber>
    </submittedName>
</protein>
<evidence type="ECO:0000256" key="4">
    <source>
        <dbReference type="PIRSR" id="PIRSR000524-1"/>
    </source>
</evidence>
<dbReference type="AlphaFoldDB" id="A0A1D4JR38"/>
<keyword evidence="9" id="KW-0032">Aminotransferase</keyword>
<dbReference type="InterPro" id="IPR015421">
    <property type="entry name" value="PyrdxlP-dep_Trfase_major"/>
</dbReference>
<comment type="similarity">
    <text evidence="2 6">Belongs to the class-V pyridoxal-phosphate-dependent aminotransferase family.</text>
</comment>
<dbReference type="Proteomes" id="UP000095412">
    <property type="component" value="Unassembled WGS sequence"/>
</dbReference>
<evidence type="ECO:0000256" key="6">
    <source>
        <dbReference type="RuleBase" id="RU004075"/>
    </source>
</evidence>
<dbReference type="EMBL" id="FMPI01000004">
    <property type="protein sequence ID" value="SCS64166.1"/>
    <property type="molecule type" value="Genomic_DNA"/>
</dbReference>
<reference evidence="10 11" key="2">
    <citation type="submission" date="2016-09" db="EMBL/GenBank/DDBJ databases">
        <authorList>
            <consortium name="Pathogen Informatics"/>
            <person name="Sun Q."/>
            <person name="Inoue M."/>
        </authorList>
    </citation>
    <scope>NUCLEOTIDE SEQUENCE [LARGE SCALE GENOMIC DNA]</scope>
    <source>
        <strain evidence="10 11">82C</strain>
    </source>
</reference>